<protein>
    <recommendedName>
        <fullName evidence="5">NAC domain-containing protein</fullName>
    </recommendedName>
</protein>
<gene>
    <name evidence="6" type="ORF">V6N11_053833</name>
</gene>
<reference evidence="6 7" key="1">
    <citation type="journal article" date="2024" name="G3 (Bethesda)">
        <title>Genome assembly of Hibiscus sabdariffa L. provides insights into metabolisms of medicinal natural products.</title>
        <authorList>
            <person name="Kim T."/>
        </authorList>
    </citation>
    <scope>NUCLEOTIDE SEQUENCE [LARGE SCALE GENOMIC DNA]</scope>
    <source>
        <strain evidence="6">TK-2024</strain>
        <tissue evidence="6">Old leaves</tissue>
    </source>
</reference>
<evidence type="ECO:0000313" key="6">
    <source>
        <dbReference type="EMBL" id="KAK9019307.1"/>
    </source>
</evidence>
<dbReference type="Gene3D" id="2.170.150.80">
    <property type="entry name" value="NAC domain"/>
    <property type="match status" value="1"/>
</dbReference>
<sequence>MEGDFFSSLPAGYRFKPRDDELVDFYLKRKIYNKPLPPNIFRDVDLYNYDPYTLTAMNDNASSNGVLTEWYFFTPRDRKYPRGNRPTRSAGDGYWKPTGKPFPVVSKGKEVGSKRSLAFFRGKSPNGEKTNWIMYEYLLTNAPQRQRLSTKDMQLDDWVLCKVYRKQQRLKPETLVEGNSDVNKERANEGGFVVHSDFRYMGNVISPDASNMLMPQQVRKYLVYFGSIPGQNPATPVEVNCDEKQEDANGEIVVHSDFQDQGNGIPPDPLNSLMPQQVLKYPDTFGSMPGQNPAAYVGQEAPMASMIPNYNQFQLQSPLSQQFNNTDPSNVDFTAADWFIDETQMLENDIPSGDLDALVSQLTFSMPSHNENVDYMLGQNPANFGQQGVVSDQCSFIPTSAPMKSMPRYRQFQPYFQLQVPPMQQLPSANPINMNFATAYQFDLDTVQEEAGNGADVANGEVQVPVNGIPPLLQCRM</sequence>
<accession>A0ABR2S2E3</accession>
<keyword evidence="3" id="KW-0804">Transcription</keyword>
<keyword evidence="4" id="KW-0539">Nucleus</keyword>
<comment type="caution">
    <text evidence="6">The sequence shown here is derived from an EMBL/GenBank/DDBJ whole genome shotgun (WGS) entry which is preliminary data.</text>
</comment>
<evidence type="ECO:0000256" key="3">
    <source>
        <dbReference type="ARBA" id="ARBA00023163"/>
    </source>
</evidence>
<dbReference type="SUPFAM" id="SSF101941">
    <property type="entry name" value="NAC domain"/>
    <property type="match status" value="1"/>
</dbReference>
<keyword evidence="1" id="KW-0805">Transcription regulation</keyword>
<dbReference type="PANTHER" id="PTHR31719:SF209">
    <property type="entry name" value="NAC DOMAIN-CONTAINING PROTEIN 68-LIKE"/>
    <property type="match status" value="1"/>
</dbReference>
<dbReference type="PROSITE" id="PS51005">
    <property type="entry name" value="NAC"/>
    <property type="match status" value="1"/>
</dbReference>
<feature type="domain" description="NAC" evidence="5">
    <location>
        <begin position="9"/>
        <end position="166"/>
    </location>
</feature>
<dbReference type="InterPro" id="IPR003441">
    <property type="entry name" value="NAC-dom"/>
</dbReference>
<organism evidence="6 7">
    <name type="scientific">Hibiscus sabdariffa</name>
    <name type="common">roselle</name>
    <dbReference type="NCBI Taxonomy" id="183260"/>
    <lineage>
        <taxon>Eukaryota</taxon>
        <taxon>Viridiplantae</taxon>
        <taxon>Streptophyta</taxon>
        <taxon>Embryophyta</taxon>
        <taxon>Tracheophyta</taxon>
        <taxon>Spermatophyta</taxon>
        <taxon>Magnoliopsida</taxon>
        <taxon>eudicotyledons</taxon>
        <taxon>Gunneridae</taxon>
        <taxon>Pentapetalae</taxon>
        <taxon>rosids</taxon>
        <taxon>malvids</taxon>
        <taxon>Malvales</taxon>
        <taxon>Malvaceae</taxon>
        <taxon>Malvoideae</taxon>
        <taxon>Hibiscus</taxon>
    </lineage>
</organism>
<evidence type="ECO:0000256" key="1">
    <source>
        <dbReference type="ARBA" id="ARBA00023015"/>
    </source>
</evidence>
<dbReference type="PANTHER" id="PTHR31719">
    <property type="entry name" value="NAC TRANSCRIPTION FACTOR 56"/>
    <property type="match status" value="1"/>
</dbReference>
<dbReference type="InterPro" id="IPR036093">
    <property type="entry name" value="NAC_dom_sf"/>
</dbReference>
<keyword evidence="7" id="KW-1185">Reference proteome</keyword>
<dbReference type="Proteomes" id="UP001396334">
    <property type="component" value="Unassembled WGS sequence"/>
</dbReference>
<evidence type="ECO:0000256" key="2">
    <source>
        <dbReference type="ARBA" id="ARBA00023125"/>
    </source>
</evidence>
<dbReference type="EMBL" id="JBBPBN010000017">
    <property type="protein sequence ID" value="KAK9019307.1"/>
    <property type="molecule type" value="Genomic_DNA"/>
</dbReference>
<evidence type="ECO:0000256" key="4">
    <source>
        <dbReference type="ARBA" id="ARBA00023242"/>
    </source>
</evidence>
<name>A0ABR2S2E3_9ROSI</name>
<evidence type="ECO:0000259" key="5">
    <source>
        <dbReference type="PROSITE" id="PS51005"/>
    </source>
</evidence>
<proteinExistence type="predicted"/>
<keyword evidence="2" id="KW-0238">DNA-binding</keyword>
<dbReference type="Pfam" id="PF02365">
    <property type="entry name" value="NAM"/>
    <property type="match status" value="1"/>
</dbReference>
<evidence type="ECO:0000313" key="7">
    <source>
        <dbReference type="Proteomes" id="UP001396334"/>
    </source>
</evidence>